<evidence type="ECO:0000313" key="2">
    <source>
        <dbReference type="EMBL" id="KAI1695329.1"/>
    </source>
</evidence>
<feature type="chain" id="PRO_5042261033" evidence="1">
    <location>
        <begin position="26"/>
        <end position="270"/>
    </location>
</feature>
<sequence>MNFFIQIYWVIFLIVTFCKVSLTSGDHVAAAKTLYYAAAKHLTADRDAVESGVFGGLLKAKVESAVRTEIQYLTSTFLGSLETLKQKNEKSRLNNAAVESDIAYVKRIEEDSFICLSGDNPEKESESVAKERYESAKRLTLAALKYACALKGDFSECHTLMVTVQSSKLTHHNEKVPLFAHLTGAQEDTDRCEQYISEMKFENRNAAWKGELGKVIMSLGDAETVLEKITGSGKKQKDKIVIKEKIGKIKELLENIKVAFGKFAGGQEKI</sequence>
<feature type="signal peptide" evidence="1">
    <location>
        <begin position="1"/>
        <end position="25"/>
    </location>
</feature>
<name>A0AAD4QWZ0_9BILA</name>
<gene>
    <name evidence="2" type="ORF">DdX_19638</name>
</gene>
<organism evidence="2 3">
    <name type="scientific">Ditylenchus destructor</name>
    <dbReference type="NCBI Taxonomy" id="166010"/>
    <lineage>
        <taxon>Eukaryota</taxon>
        <taxon>Metazoa</taxon>
        <taxon>Ecdysozoa</taxon>
        <taxon>Nematoda</taxon>
        <taxon>Chromadorea</taxon>
        <taxon>Rhabditida</taxon>
        <taxon>Tylenchina</taxon>
        <taxon>Tylenchomorpha</taxon>
        <taxon>Sphaerularioidea</taxon>
        <taxon>Anguinidae</taxon>
        <taxon>Anguininae</taxon>
        <taxon>Ditylenchus</taxon>
    </lineage>
</organism>
<protein>
    <submittedName>
        <fullName evidence="2">Uncharacterized protein</fullName>
    </submittedName>
</protein>
<accession>A0AAD4QWZ0</accession>
<dbReference type="AlphaFoldDB" id="A0AAD4QWZ0"/>
<reference evidence="2" key="1">
    <citation type="submission" date="2022-01" db="EMBL/GenBank/DDBJ databases">
        <title>Genome Sequence Resource for Two Populations of Ditylenchus destructor, the Migratory Endoparasitic Phytonematode.</title>
        <authorList>
            <person name="Zhang H."/>
            <person name="Lin R."/>
            <person name="Xie B."/>
        </authorList>
    </citation>
    <scope>NUCLEOTIDE SEQUENCE</scope>
    <source>
        <strain evidence="2">BazhouSP</strain>
    </source>
</reference>
<keyword evidence="1" id="KW-0732">Signal</keyword>
<evidence type="ECO:0000256" key="1">
    <source>
        <dbReference type="SAM" id="SignalP"/>
    </source>
</evidence>
<proteinExistence type="predicted"/>
<evidence type="ECO:0000313" key="3">
    <source>
        <dbReference type="Proteomes" id="UP001201812"/>
    </source>
</evidence>
<dbReference type="EMBL" id="JAKKPZ010000414">
    <property type="protein sequence ID" value="KAI1695329.1"/>
    <property type="molecule type" value="Genomic_DNA"/>
</dbReference>
<dbReference type="Proteomes" id="UP001201812">
    <property type="component" value="Unassembled WGS sequence"/>
</dbReference>
<comment type="caution">
    <text evidence="2">The sequence shown here is derived from an EMBL/GenBank/DDBJ whole genome shotgun (WGS) entry which is preliminary data.</text>
</comment>
<keyword evidence="3" id="KW-1185">Reference proteome</keyword>